<sequence length="52" mass="5959">MAWSFWRHFPLEVFGCVLEGNSYLSGYSIFGPAIFVSIFMSNLNFLLLSAFM</sequence>
<evidence type="ECO:0000313" key="2">
    <source>
        <dbReference type="EMBL" id="KAK4263776.1"/>
    </source>
</evidence>
<protein>
    <submittedName>
        <fullName evidence="2">Uncharacterized protein</fullName>
    </submittedName>
</protein>
<comment type="caution">
    <text evidence="2">The sequence shown here is derived from an EMBL/GenBank/DDBJ whole genome shotgun (WGS) entry which is preliminary data.</text>
</comment>
<name>A0AAE1J787_9FABA</name>
<dbReference type="AlphaFoldDB" id="A0AAE1J787"/>
<feature type="transmembrane region" description="Helical" evidence="1">
    <location>
        <begin position="29"/>
        <end position="51"/>
    </location>
</feature>
<organism evidence="2 3">
    <name type="scientific">Acacia crassicarpa</name>
    <name type="common">northern wattle</name>
    <dbReference type="NCBI Taxonomy" id="499986"/>
    <lineage>
        <taxon>Eukaryota</taxon>
        <taxon>Viridiplantae</taxon>
        <taxon>Streptophyta</taxon>
        <taxon>Embryophyta</taxon>
        <taxon>Tracheophyta</taxon>
        <taxon>Spermatophyta</taxon>
        <taxon>Magnoliopsida</taxon>
        <taxon>eudicotyledons</taxon>
        <taxon>Gunneridae</taxon>
        <taxon>Pentapetalae</taxon>
        <taxon>rosids</taxon>
        <taxon>fabids</taxon>
        <taxon>Fabales</taxon>
        <taxon>Fabaceae</taxon>
        <taxon>Caesalpinioideae</taxon>
        <taxon>mimosoid clade</taxon>
        <taxon>Acacieae</taxon>
        <taxon>Acacia</taxon>
    </lineage>
</organism>
<keyword evidence="1" id="KW-1133">Transmembrane helix</keyword>
<reference evidence="2" key="1">
    <citation type="submission" date="2023-10" db="EMBL/GenBank/DDBJ databases">
        <title>Chromosome-level genome of the transformable northern wattle, Acacia crassicarpa.</title>
        <authorList>
            <person name="Massaro I."/>
            <person name="Sinha N.R."/>
            <person name="Poethig S."/>
            <person name="Leichty A.R."/>
        </authorList>
    </citation>
    <scope>NUCLEOTIDE SEQUENCE</scope>
    <source>
        <strain evidence="2">Acra3RX</strain>
        <tissue evidence="2">Leaf</tissue>
    </source>
</reference>
<dbReference type="EMBL" id="JAWXYG010000009">
    <property type="protein sequence ID" value="KAK4263776.1"/>
    <property type="molecule type" value="Genomic_DNA"/>
</dbReference>
<proteinExistence type="predicted"/>
<gene>
    <name evidence="2" type="ORF">QN277_029149</name>
</gene>
<keyword evidence="1" id="KW-0812">Transmembrane</keyword>
<evidence type="ECO:0000313" key="3">
    <source>
        <dbReference type="Proteomes" id="UP001293593"/>
    </source>
</evidence>
<dbReference type="Proteomes" id="UP001293593">
    <property type="component" value="Unassembled WGS sequence"/>
</dbReference>
<evidence type="ECO:0000256" key="1">
    <source>
        <dbReference type="SAM" id="Phobius"/>
    </source>
</evidence>
<keyword evidence="3" id="KW-1185">Reference proteome</keyword>
<accession>A0AAE1J787</accession>
<keyword evidence="1" id="KW-0472">Membrane</keyword>